<keyword evidence="4 7" id="KW-1133">Transmembrane helix</keyword>
<feature type="transmembrane region" description="Helical" evidence="7">
    <location>
        <begin position="422"/>
        <end position="442"/>
    </location>
</feature>
<feature type="transmembrane region" description="Helical" evidence="7">
    <location>
        <begin position="394"/>
        <end position="416"/>
    </location>
</feature>
<evidence type="ECO:0000256" key="6">
    <source>
        <dbReference type="SAM" id="MobiDB-lite"/>
    </source>
</evidence>
<feature type="transmembrane region" description="Helical" evidence="7">
    <location>
        <begin position="268"/>
        <end position="289"/>
    </location>
</feature>
<evidence type="ECO:0000313" key="8">
    <source>
        <dbReference type="EMBL" id="RRD04956.1"/>
    </source>
</evidence>
<dbReference type="OrthoDB" id="9815525at2"/>
<accession>A0A3P1T802</accession>
<feature type="transmembrane region" description="Helical" evidence="7">
    <location>
        <begin position="326"/>
        <end position="346"/>
    </location>
</feature>
<keyword evidence="2" id="KW-1003">Cell membrane</keyword>
<feature type="transmembrane region" description="Helical" evidence="7">
    <location>
        <begin position="116"/>
        <end position="136"/>
    </location>
</feature>
<reference evidence="8 9" key="1">
    <citation type="submission" date="2018-11" db="EMBL/GenBank/DDBJ databases">
        <title>Genomes From Bacteria Associated with the Canine Oral Cavity: a Test Case for Automated Genome-Based Taxonomic Assignment.</title>
        <authorList>
            <person name="Coil D.A."/>
            <person name="Jospin G."/>
            <person name="Darling A.E."/>
            <person name="Wallis C."/>
            <person name="Davis I.J."/>
            <person name="Harris S."/>
            <person name="Eisen J.A."/>
            <person name="Holcombe L.J."/>
            <person name="O'Flynn C."/>
        </authorList>
    </citation>
    <scope>NUCLEOTIDE SEQUENCE [LARGE SCALE GENOMIC DNA]</scope>
    <source>
        <strain evidence="8 9">OH887_COT-365</strain>
    </source>
</reference>
<protein>
    <submittedName>
        <fullName evidence="8">MFS transporter</fullName>
    </submittedName>
</protein>
<evidence type="ECO:0000256" key="4">
    <source>
        <dbReference type="ARBA" id="ARBA00022989"/>
    </source>
</evidence>
<evidence type="ECO:0000256" key="2">
    <source>
        <dbReference type="ARBA" id="ARBA00022475"/>
    </source>
</evidence>
<comment type="subcellular location">
    <subcellularLocation>
        <location evidence="1">Cell membrane</location>
        <topology evidence="1">Multi-pass membrane protein</topology>
    </subcellularLocation>
</comment>
<feature type="transmembrane region" description="Helical" evidence="7">
    <location>
        <begin position="197"/>
        <end position="225"/>
    </location>
</feature>
<gene>
    <name evidence="8" type="ORF">EII34_08490</name>
</gene>
<comment type="caution">
    <text evidence="8">The sequence shown here is derived from an EMBL/GenBank/DDBJ whole genome shotgun (WGS) entry which is preliminary data.</text>
</comment>
<dbReference type="PANTHER" id="PTHR23513:SF6">
    <property type="entry name" value="MAJOR FACILITATOR SUPERFAMILY ASSOCIATED DOMAIN-CONTAINING PROTEIN"/>
    <property type="match status" value="1"/>
</dbReference>
<evidence type="ECO:0000256" key="3">
    <source>
        <dbReference type="ARBA" id="ARBA00022692"/>
    </source>
</evidence>
<keyword evidence="3 7" id="KW-0812">Transmembrane</keyword>
<evidence type="ECO:0000256" key="1">
    <source>
        <dbReference type="ARBA" id="ARBA00004651"/>
    </source>
</evidence>
<dbReference type="Pfam" id="PF07690">
    <property type="entry name" value="MFS_1"/>
    <property type="match status" value="1"/>
</dbReference>
<feature type="region of interest" description="Disordered" evidence="6">
    <location>
        <begin position="1"/>
        <end position="39"/>
    </location>
</feature>
<organism evidence="8 9">
    <name type="scientific">Arachnia propionica</name>
    <dbReference type="NCBI Taxonomy" id="1750"/>
    <lineage>
        <taxon>Bacteria</taxon>
        <taxon>Bacillati</taxon>
        <taxon>Actinomycetota</taxon>
        <taxon>Actinomycetes</taxon>
        <taxon>Propionibacteriales</taxon>
        <taxon>Propionibacteriaceae</taxon>
        <taxon>Arachnia</taxon>
    </lineage>
</organism>
<evidence type="ECO:0000256" key="5">
    <source>
        <dbReference type="ARBA" id="ARBA00023136"/>
    </source>
</evidence>
<feature type="transmembrane region" description="Helical" evidence="7">
    <location>
        <begin position="295"/>
        <end position="314"/>
    </location>
</feature>
<keyword evidence="5 7" id="KW-0472">Membrane</keyword>
<feature type="transmembrane region" description="Helical" evidence="7">
    <location>
        <begin position="91"/>
        <end position="110"/>
    </location>
</feature>
<feature type="transmembrane region" description="Helical" evidence="7">
    <location>
        <begin position="352"/>
        <end position="373"/>
    </location>
</feature>
<name>A0A3P1T802_9ACTN</name>
<dbReference type="EMBL" id="RQZG01000008">
    <property type="protein sequence ID" value="RRD04956.1"/>
    <property type="molecule type" value="Genomic_DNA"/>
</dbReference>
<proteinExistence type="predicted"/>
<dbReference type="Proteomes" id="UP000280819">
    <property type="component" value="Unassembled WGS sequence"/>
</dbReference>
<dbReference type="AlphaFoldDB" id="A0A3P1T802"/>
<dbReference type="GO" id="GO:0005886">
    <property type="term" value="C:plasma membrane"/>
    <property type="evidence" value="ECO:0007669"/>
    <property type="project" value="UniProtKB-SubCell"/>
</dbReference>
<feature type="transmembrane region" description="Helical" evidence="7">
    <location>
        <begin position="143"/>
        <end position="163"/>
    </location>
</feature>
<sequence length="454" mass="47499">MCRARPTTCVSTRSRSRARSISDPDRGDGGGPAGPPPSVVPRSLWQDRNFLTFWSGQALNQFASQVTPVAMSTLAILTLGANEAQVGQLRAASVLAFLLIGLPAGAWIDGMRKRRVMIVADGVGALLLGLVPVLFFLGRLELLHLYVISFLLGVGSVFFDVSYQSYVPGLVGPARIPEANAKLETSQQLSRIAGPAVAGWLVALLAAPVALLATIGGILGSLVALSRTRDDERPRPRRERPSVRAAIREGLVWVFGDERLRRIVATSCLFNFGQTMVGTLVAVLILRNLGAGPQMMGLLFGLGGLGGLVGAVTSRQLSLRLGEGRMIVVGVSGAALLLTLQPLAAVTGGRGALVLLAVQSFLGSVFMLQYNIAQVSYRQRITPTDLLGRTNASVRFVVWGIVPLAALVGGGLAGWVGIAPTMAIGVLCCLVGVLPVATGPFWGSGKPLSGSASP</sequence>
<evidence type="ECO:0000313" key="9">
    <source>
        <dbReference type="Proteomes" id="UP000280819"/>
    </source>
</evidence>
<dbReference type="GO" id="GO:0022857">
    <property type="term" value="F:transmembrane transporter activity"/>
    <property type="evidence" value="ECO:0007669"/>
    <property type="project" value="InterPro"/>
</dbReference>
<dbReference type="SUPFAM" id="SSF103473">
    <property type="entry name" value="MFS general substrate transporter"/>
    <property type="match status" value="1"/>
</dbReference>
<feature type="compositionally biased region" description="Low complexity" evidence="6">
    <location>
        <begin position="1"/>
        <end position="13"/>
    </location>
</feature>
<evidence type="ECO:0000256" key="7">
    <source>
        <dbReference type="SAM" id="Phobius"/>
    </source>
</evidence>
<dbReference type="InterPro" id="IPR011701">
    <property type="entry name" value="MFS"/>
</dbReference>
<dbReference type="InterPro" id="IPR036259">
    <property type="entry name" value="MFS_trans_sf"/>
</dbReference>
<dbReference type="PANTHER" id="PTHR23513">
    <property type="entry name" value="INTEGRAL MEMBRANE EFFLUX PROTEIN-RELATED"/>
    <property type="match status" value="1"/>
</dbReference>
<dbReference type="CDD" id="cd06173">
    <property type="entry name" value="MFS_MefA_like"/>
    <property type="match status" value="1"/>
</dbReference>
<dbReference type="Gene3D" id="1.20.1250.20">
    <property type="entry name" value="MFS general substrate transporter like domains"/>
    <property type="match status" value="1"/>
</dbReference>